<evidence type="ECO:0000256" key="21">
    <source>
        <dbReference type="PIRSR" id="PIRSR005557-2"/>
    </source>
</evidence>
<evidence type="ECO:0000256" key="1">
    <source>
        <dbReference type="ARBA" id="ARBA00004447"/>
    </source>
</evidence>
<evidence type="ECO:0000256" key="4">
    <source>
        <dbReference type="ARBA" id="ARBA00006003"/>
    </source>
</evidence>
<evidence type="ECO:0000256" key="20">
    <source>
        <dbReference type="ARBA" id="ARBA00080062"/>
    </source>
</evidence>
<dbReference type="InterPro" id="IPR001675">
    <property type="entry name" value="Glyco_trans_29"/>
</dbReference>
<gene>
    <name evidence="24 25 26" type="primary">ST6GAL1</name>
</gene>
<keyword evidence="5" id="KW-0964">Secreted</keyword>
<dbReference type="InterPro" id="IPR012163">
    <property type="entry name" value="Sialyl_trans"/>
</dbReference>
<dbReference type="RefSeq" id="XP_020861265.1">
    <property type="nucleotide sequence ID" value="XM_021005606.1"/>
</dbReference>
<dbReference type="GO" id="GO:0006054">
    <property type="term" value="P:N-acetylneuraminate metabolic process"/>
    <property type="evidence" value="ECO:0007669"/>
    <property type="project" value="Ensembl"/>
</dbReference>
<dbReference type="GeneTree" id="ENSGT00940000157053"/>
<dbReference type="Gene3D" id="3.90.1480.20">
    <property type="entry name" value="Glycosyl transferase family 29"/>
    <property type="match status" value="1"/>
</dbReference>
<evidence type="ECO:0000256" key="5">
    <source>
        <dbReference type="ARBA" id="ARBA00022525"/>
    </source>
</evidence>
<comment type="pathway">
    <text evidence="3">Protein modification; protein glycosylation.</text>
</comment>
<keyword evidence="9" id="KW-0735">Signal-anchor</keyword>
<dbReference type="RefSeq" id="XP_020861264.1">
    <property type="nucleotide sequence ID" value="XM_021005605.1"/>
</dbReference>
<organism evidence="23 26">
    <name type="scientific">Phascolarctos cinereus</name>
    <name type="common">Koala</name>
    <dbReference type="NCBI Taxonomy" id="38626"/>
    <lineage>
        <taxon>Eukaryota</taxon>
        <taxon>Metazoa</taxon>
        <taxon>Chordata</taxon>
        <taxon>Craniata</taxon>
        <taxon>Vertebrata</taxon>
        <taxon>Euteleostomi</taxon>
        <taxon>Mammalia</taxon>
        <taxon>Metatheria</taxon>
        <taxon>Diprotodontia</taxon>
        <taxon>Phascolarctidae</taxon>
        <taxon>Phascolarctos</taxon>
    </lineage>
</organism>
<dbReference type="GeneID" id="110221205"/>
<keyword evidence="7" id="KW-0808">Transferase</keyword>
<dbReference type="FunFam" id="3.90.1480.20:FF:000012">
    <property type="entry name" value="ST6 beta-galactoside alpha-2,6-sialyltransferase 1"/>
    <property type="match status" value="1"/>
</dbReference>
<evidence type="ECO:0000256" key="17">
    <source>
        <dbReference type="ARBA" id="ARBA00069321"/>
    </source>
</evidence>
<evidence type="ECO:0000256" key="10">
    <source>
        <dbReference type="ARBA" id="ARBA00022989"/>
    </source>
</evidence>
<keyword evidence="14" id="KW-0325">Glycoprotein</keyword>
<comment type="subcellular location">
    <subcellularLocation>
        <location evidence="1">Golgi apparatus</location>
        <location evidence="1">Golgi stack membrane</location>
        <topology evidence="1">Single-pass type II membrane protein</topology>
    </subcellularLocation>
    <subcellularLocation>
        <location evidence="2">Secreted</location>
    </subcellularLocation>
</comment>
<evidence type="ECO:0000256" key="11">
    <source>
        <dbReference type="ARBA" id="ARBA00023034"/>
    </source>
</evidence>
<dbReference type="GO" id="GO:0005576">
    <property type="term" value="C:extracellular region"/>
    <property type="evidence" value="ECO:0007669"/>
    <property type="project" value="UniProtKB-SubCell"/>
</dbReference>
<evidence type="ECO:0000256" key="19">
    <source>
        <dbReference type="ARBA" id="ARBA00076676"/>
    </source>
</evidence>
<comment type="similarity">
    <text evidence="4">Belongs to the glycosyltransferase 29 family.</text>
</comment>
<evidence type="ECO:0000313" key="23">
    <source>
        <dbReference type="Proteomes" id="UP000515140"/>
    </source>
</evidence>
<dbReference type="PANTHER" id="PTHR46059:SF2">
    <property type="entry name" value="BETA-GALACTOSIDE ALPHA-2,6-SIALYLTRANSFERASE 1"/>
    <property type="match status" value="1"/>
</dbReference>
<sequence>MASCVVSHIQSPPPLQKQEGSAFLKAILGVISYPVPRDTVCFSMVHINFLKKIVYGLIGFLLFLTICLWNESKKGYSVSLKLESKNFQLPRTLQFLARRLETKPVYMTTVTSSPRGSSVPNDARDRPWTERFRAKVWDEDSSSKNLPPRLQKVRKNYLHMNKYNVTFQGERQLKKLNFSALLCQLANRVKVTMIEGTDFPFNTSEWENSLPLKNIRASVGQLDTCAVVSSAGSLKASYLGREIDSHDAVMRFNGAPTRKFEQDVGQKTTFRLVNSQLVTSARHNFLQDSLYKEGILIVWDPSPYHSEIPEWYKKPDYDFFQKYKQYRKENPRQPFYILNPKMPWELWDILQENSPEDIQPNPPSSGMLGIVIMMSLCDKVDVYEFLPSKRKTDICYYYQRFFDSACTMGAYHPLLFEKNMVKHLNQGADEDIYLKGKVTVSGFRNVRC</sequence>
<dbReference type="EC" id="2.4.3.1" evidence="16"/>
<dbReference type="AlphaFoldDB" id="A0A6P5LRS1"/>
<dbReference type="GO" id="GO:0018279">
    <property type="term" value="P:protein N-linked glycosylation via asparagine"/>
    <property type="evidence" value="ECO:0007669"/>
    <property type="project" value="Ensembl"/>
</dbReference>
<evidence type="ECO:0000313" key="24">
    <source>
        <dbReference type="RefSeq" id="XP_020861263.1"/>
    </source>
</evidence>
<keyword evidence="11" id="KW-0333">Golgi apparatus</keyword>
<keyword evidence="10 22" id="KW-1133">Transmembrane helix</keyword>
<evidence type="ECO:0000256" key="22">
    <source>
        <dbReference type="SAM" id="Phobius"/>
    </source>
</evidence>
<feature type="disulfide bond" evidence="21">
    <location>
        <begin position="225"/>
        <end position="377"/>
    </location>
</feature>
<comment type="catalytic activity">
    <reaction evidence="15">
        <text>a beta-D-galactoside + CMP-N-acetyl-beta-neuraminate = an N-acetyl-alpha-neuraminyl-(2-&gt;6)-beta-D-galactosyl derivative + CMP + H(+)</text>
        <dbReference type="Rhea" id="RHEA:52104"/>
        <dbReference type="ChEBI" id="CHEBI:15378"/>
        <dbReference type="ChEBI" id="CHEBI:28034"/>
        <dbReference type="ChEBI" id="CHEBI:57812"/>
        <dbReference type="ChEBI" id="CHEBI:60377"/>
        <dbReference type="ChEBI" id="CHEBI:136398"/>
        <dbReference type="EC" id="2.4.3.1"/>
    </reaction>
</comment>
<reference evidence="24 25" key="1">
    <citation type="submission" date="2025-04" db="UniProtKB">
        <authorList>
            <consortium name="RefSeq"/>
        </authorList>
    </citation>
    <scope>IDENTIFICATION</scope>
    <source>
        <tissue evidence="24 25">Spleen</tissue>
    </source>
</reference>
<keyword evidence="6" id="KW-0328">Glycosyltransferase</keyword>
<dbReference type="GO" id="GO:0042803">
    <property type="term" value="F:protein homodimerization activity"/>
    <property type="evidence" value="ECO:0007669"/>
    <property type="project" value="Ensembl"/>
</dbReference>
<evidence type="ECO:0000313" key="26">
    <source>
        <dbReference type="RefSeq" id="XP_020861265.1"/>
    </source>
</evidence>
<keyword evidence="8 22" id="KW-0812">Transmembrane</keyword>
<dbReference type="Pfam" id="PF00777">
    <property type="entry name" value="Glyco_transf_29"/>
    <property type="match status" value="1"/>
</dbReference>
<dbReference type="CDD" id="cd23985">
    <property type="entry name" value="GT29_ST6GAL1"/>
    <property type="match status" value="1"/>
</dbReference>
<dbReference type="GO" id="GO:0097503">
    <property type="term" value="P:sialylation"/>
    <property type="evidence" value="ECO:0007669"/>
    <property type="project" value="Ensembl"/>
</dbReference>
<evidence type="ECO:0000256" key="14">
    <source>
        <dbReference type="ARBA" id="ARBA00023180"/>
    </source>
</evidence>
<evidence type="ECO:0000256" key="8">
    <source>
        <dbReference type="ARBA" id="ARBA00022692"/>
    </source>
</evidence>
<protein>
    <recommendedName>
        <fullName evidence="17">Beta-galactoside alpha-2,6-sialyltransferase 1</fullName>
        <ecNumber evidence="16">2.4.3.1</ecNumber>
    </recommendedName>
    <alternativeName>
        <fullName evidence="20">CMP-N-acetylneuraminate-beta-galactosamide-alpha-2,6-sialyltransferase 1</fullName>
    </alternativeName>
    <alternativeName>
        <fullName evidence="19">ST6Gal I</fullName>
    </alternativeName>
    <alternativeName>
        <fullName evidence="18">Sialyltransferase 1</fullName>
    </alternativeName>
</protein>
<dbReference type="CTD" id="6480"/>
<evidence type="ECO:0000256" key="6">
    <source>
        <dbReference type="ARBA" id="ARBA00022676"/>
    </source>
</evidence>
<evidence type="ECO:0000256" key="9">
    <source>
        <dbReference type="ARBA" id="ARBA00022968"/>
    </source>
</evidence>
<feature type="transmembrane region" description="Helical" evidence="22">
    <location>
        <begin position="53"/>
        <end position="70"/>
    </location>
</feature>
<dbReference type="KEGG" id="pcw:110221205"/>
<dbReference type="RefSeq" id="XP_020861263.1">
    <property type="nucleotide sequence ID" value="XM_021005604.1"/>
</dbReference>
<accession>A0A6P5LRS1</accession>
<evidence type="ECO:0000256" key="18">
    <source>
        <dbReference type="ARBA" id="ARBA00076526"/>
    </source>
</evidence>
<evidence type="ECO:0000256" key="2">
    <source>
        <dbReference type="ARBA" id="ARBA00004613"/>
    </source>
</evidence>
<dbReference type="Proteomes" id="UP000515140">
    <property type="component" value="Unplaced"/>
</dbReference>
<dbReference type="GO" id="GO:0003835">
    <property type="term" value="F:beta-galactoside alpha-2,6-sialyltransferase activity"/>
    <property type="evidence" value="ECO:0007669"/>
    <property type="project" value="UniProtKB-EC"/>
</dbReference>
<proteinExistence type="inferred from homology"/>
<evidence type="ECO:0000256" key="13">
    <source>
        <dbReference type="ARBA" id="ARBA00023157"/>
    </source>
</evidence>
<dbReference type="PANTHER" id="PTHR46059">
    <property type="entry name" value="BETA-GALACTOSIDE ALPHA-2,6-SIALYLTRANSFERASE"/>
    <property type="match status" value="1"/>
</dbReference>
<evidence type="ECO:0000313" key="25">
    <source>
        <dbReference type="RefSeq" id="XP_020861264.1"/>
    </source>
</evidence>
<name>A0A6P5LRS1_PHACI</name>
<evidence type="ECO:0000256" key="3">
    <source>
        <dbReference type="ARBA" id="ARBA00004922"/>
    </source>
</evidence>
<evidence type="ECO:0000256" key="7">
    <source>
        <dbReference type="ARBA" id="ARBA00022679"/>
    </source>
</evidence>
<dbReference type="GO" id="GO:0032580">
    <property type="term" value="C:Golgi cisterna membrane"/>
    <property type="evidence" value="ECO:0007669"/>
    <property type="project" value="UniProtKB-SubCell"/>
</dbReference>
<dbReference type="InterPro" id="IPR038578">
    <property type="entry name" value="GT29-like_sf"/>
</dbReference>
<keyword evidence="12 22" id="KW-0472">Membrane</keyword>
<evidence type="ECO:0000256" key="16">
    <source>
        <dbReference type="ARBA" id="ARBA00034329"/>
    </source>
</evidence>
<keyword evidence="13" id="KW-1015">Disulfide bond</keyword>
<keyword evidence="23" id="KW-1185">Reference proteome</keyword>
<evidence type="ECO:0000256" key="15">
    <source>
        <dbReference type="ARBA" id="ARBA00034249"/>
    </source>
</evidence>
<dbReference type="PIRSF" id="PIRSF005557">
    <property type="entry name" value="Sialyl_trans"/>
    <property type="match status" value="1"/>
</dbReference>
<evidence type="ECO:0000256" key="12">
    <source>
        <dbReference type="ARBA" id="ARBA00023136"/>
    </source>
</evidence>
<dbReference type="GO" id="GO:0000139">
    <property type="term" value="C:Golgi membrane"/>
    <property type="evidence" value="ECO:0007669"/>
    <property type="project" value="Ensembl"/>
</dbReference>